<dbReference type="EMBL" id="MT708546">
    <property type="protein sequence ID" value="QOE32145.1"/>
    <property type="molecule type" value="Genomic_DNA"/>
</dbReference>
<evidence type="ECO:0000313" key="2">
    <source>
        <dbReference type="Proteomes" id="UP000516513"/>
    </source>
</evidence>
<dbReference type="Proteomes" id="UP000516513">
    <property type="component" value="Segment"/>
</dbReference>
<sequence>MPTPFVPPADVQSKKDKYAGIPADKVYPKQRIVFKSGKHLNIFGAHSLNTDGSQIRIRDWKNDLFMYREQDVDYIQINEGPSN</sequence>
<organism evidence="1 2">
    <name type="scientific">Rhizobium phage Paso</name>
    <dbReference type="NCBI Taxonomy" id="2767574"/>
    <lineage>
        <taxon>Viruses</taxon>
        <taxon>Duplodnaviria</taxon>
        <taxon>Heunggongvirae</taxon>
        <taxon>Uroviricota</taxon>
        <taxon>Caudoviricetes</taxon>
        <taxon>Autographivirales</taxon>
        <taxon>Dunnvirinae</taxon>
        <taxon>Pasovirus</taxon>
        <taxon>Pasovirus paso</taxon>
    </lineage>
</organism>
<proteinExistence type="predicted"/>
<keyword evidence="2" id="KW-1185">Reference proteome</keyword>
<name>A0A7L8G4Q7_9CAUD</name>
<evidence type="ECO:0000313" key="1">
    <source>
        <dbReference type="EMBL" id="QOE32145.1"/>
    </source>
</evidence>
<accession>A0A7L8G4Q7</accession>
<gene>
    <name evidence="1" type="ORF">CPT_Paso_028</name>
</gene>
<reference evidence="1 2" key="1">
    <citation type="submission" date="2020-07" db="EMBL/GenBank/DDBJ databases">
        <title>Complete genome sequence of Rhizobium japonicum phage Paso.</title>
        <authorList>
            <person name="McBee D.B."/>
            <person name="Ravindran A."/>
            <person name="Newkirk H."/>
            <person name="Gonzalez C."/>
            <person name="Young R."/>
            <person name="Liu M."/>
        </authorList>
    </citation>
    <scope>NUCLEOTIDE SEQUENCE [LARGE SCALE GENOMIC DNA]</scope>
</reference>
<protein>
    <submittedName>
        <fullName evidence="1">Uncharacterized protein</fullName>
    </submittedName>
</protein>